<dbReference type="GO" id="GO:0008641">
    <property type="term" value="F:ubiquitin-like modifier activating enzyme activity"/>
    <property type="evidence" value="ECO:0007669"/>
    <property type="project" value="InterPro"/>
</dbReference>
<dbReference type="InterPro" id="IPR045886">
    <property type="entry name" value="ThiF/MoeB/HesA"/>
</dbReference>
<sequence length="256" mass="28111">MPKPLRYAQALRYNRQIVLPQIDLDGQERWQQARVLVIGIGGLGCSAAQQLCSSGIGHLTLVDEDIVEVTNLPRQCLYSDQQIGMRKVQAARDRLHAINPECTIQTLSKRADDGLLQALIPDHDIVLDCTDNLQSRETINAVCYQHATPLVSGAAIRFEGQLMLVDPTQSSACYGCLSALMQPSDLSCTEAGIFSPVVNMVGAQQAHIALLYLINQSPTQAAVLHTYDGRSMQWAQFTIPTNQHCPVCQGKQKENT</sequence>
<keyword evidence="4" id="KW-1185">Reference proteome</keyword>
<dbReference type="InterPro" id="IPR000594">
    <property type="entry name" value="ThiF_NAD_FAD-bd"/>
</dbReference>
<dbReference type="CDD" id="cd00757">
    <property type="entry name" value="ThiF_MoeB_HesA_family"/>
    <property type="match status" value="1"/>
</dbReference>
<dbReference type="Proteomes" id="UP000184520">
    <property type="component" value="Unassembled WGS sequence"/>
</dbReference>
<accession>A0A1M5JCU8</accession>
<dbReference type="Pfam" id="PF00899">
    <property type="entry name" value="ThiF"/>
    <property type="match status" value="1"/>
</dbReference>
<dbReference type="GO" id="GO:0005829">
    <property type="term" value="C:cytosol"/>
    <property type="evidence" value="ECO:0007669"/>
    <property type="project" value="TreeGrafter"/>
</dbReference>
<gene>
    <name evidence="3" type="ORF">SAMN05216361_2038</name>
</gene>
<proteinExistence type="inferred from homology"/>
<dbReference type="RefSeq" id="WP_073321881.1">
    <property type="nucleotide sequence ID" value="NZ_FQWD01000003.1"/>
</dbReference>
<name>A0A1M5JCU8_9ALTE</name>
<dbReference type="FunFam" id="3.40.50.720:FF:000080">
    <property type="entry name" value="Thiazole biosynthesis adenylyltransferase ThiF"/>
    <property type="match status" value="1"/>
</dbReference>
<dbReference type="GO" id="GO:0004792">
    <property type="term" value="F:thiosulfate-cyanide sulfurtransferase activity"/>
    <property type="evidence" value="ECO:0007669"/>
    <property type="project" value="TreeGrafter"/>
</dbReference>
<evidence type="ECO:0000256" key="1">
    <source>
        <dbReference type="ARBA" id="ARBA00009919"/>
    </source>
</evidence>
<dbReference type="GO" id="GO:0008146">
    <property type="term" value="F:sulfotransferase activity"/>
    <property type="evidence" value="ECO:0007669"/>
    <property type="project" value="TreeGrafter"/>
</dbReference>
<organism evidence="3 4">
    <name type="scientific">Marisediminitalea aggregata</name>
    <dbReference type="NCBI Taxonomy" id="634436"/>
    <lineage>
        <taxon>Bacteria</taxon>
        <taxon>Pseudomonadati</taxon>
        <taxon>Pseudomonadota</taxon>
        <taxon>Gammaproteobacteria</taxon>
        <taxon>Alteromonadales</taxon>
        <taxon>Alteromonadaceae</taxon>
        <taxon>Marisediminitalea</taxon>
    </lineage>
</organism>
<dbReference type="GO" id="GO:0016779">
    <property type="term" value="F:nucleotidyltransferase activity"/>
    <property type="evidence" value="ECO:0007669"/>
    <property type="project" value="UniProtKB-KW"/>
</dbReference>
<dbReference type="STRING" id="634436.SAMN05216361_2038"/>
<evidence type="ECO:0000259" key="2">
    <source>
        <dbReference type="Pfam" id="PF00899"/>
    </source>
</evidence>
<dbReference type="AlphaFoldDB" id="A0A1M5JCU8"/>
<reference evidence="4" key="1">
    <citation type="submission" date="2016-11" db="EMBL/GenBank/DDBJ databases">
        <authorList>
            <person name="Varghese N."/>
            <person name="Submissions S."/>
        </authorList>
    </citation>
    <scope>NUCLEOTIDE SEQUENCE [LARGE SCALE GENOMIC DNA]</scope>
    <source>
        <strain evidence="4">CGMCC 1.8995</strain>
    </source>
</reference>
<dbReference type="InterPro" id="IPR035985">
    <property type="entry name" value="Ubiquitin-activating_enz"/>
</dbReference>
<keyword evidence="3" id="KW-0808">Transferase</keyword>
<dbReference type="PANTHER" id="PTHR10953">
    <property type="entry name" value="UBIQUITIN-ACTIVATING ENZYME E1"/>
    <property type="match status" value="1"/>
</dbReference>
<dbReference type="EMBL" id="FQWD01000003">
    <property type="protein sequence ID" value="SHG38368.1"/>
    <property type="molecule type" value="Genomic_DNA"/>
</dbReference>
<protein>
    <submittedName>
        <fullName evidence="3">Adenylyltransferase and sulfurtransferase</fullName>
    </submittedName>
</protein>
<dbReference type="SUPFAM" id="SSF69572">
    <property type="entry name" value="Activating enzymes of the ubiquitin-like proteins"/>
    <property type="match status" value="1"/>
</dbReference>
<keyword evidence="3" id="KW-0548">Nucleotidyltransferase</keyword>
<feature type="domain" description="THIF-type NAD/FAD binding fold" evidence="2">
    <location>
        <begin position="13"/>
        <end position="247"/>
    </location>
</feature>
<evidence type="ECO:0000313" key="3">
    <source>
        <dbReference type="EMBL" id="SHG38368.1"/>
    </source>
</evidence>
<comment type="similarity">
    <text evidence="1">Belongs to the HesA/MoeB/ThiF family.</text>
</comment>
<dbReference type="Gene3D" id="3.40.50.720">
    <property type="entry name" value="NAD(P)-binding Rossmann-like Domain"/>
    <property type="match status" value="1"/>
</dbReference>
<dbReference type="PANTHER" id="PTHR10953:SF194">
    <property type="entry name" value="MOLYBDOPTERIN-SYNTHASE ADENYLYLTRANSFERASE"/>
    <property type="match status" value="1"/>
</dbReference>
<evidence type="ECO:0000313" key="4">
    <source>
        <dbReference type="Proteomes" id="UP000184520"/>
    </source>
</evidence>
<dbReference type="OrthoDB" id="9804286at2"/>
<dbReference type="NCBIfam" id="NF004281">
    <property type="entry name" value="PRK05690.1"/>
    <property type="match status" value="1"/>
</dbReference>